<dbReference type="PRINTS" id="PR00411">
    <property type="entry name" value="PNDRDTASEI"/>
</dbReference>
<dbReference type="Gene3D" id="3.50.50.60">
    <property type="entry name" value="FAD/NAD(P)-binding domain"/>
    <property type="match status" value="3"/>
</dbReference>
<proteinExistence type="predicted"/>
<feature type="domain" description="FAD/NAD(P)-binding" evidence="2">
    <location>
        <begin position="7"/>
        <end position="297"/>
    </location>
</feature>
<evidence type="ECO:0000259" key="2">
    <source>
        <dbReference type="Pfam" id="PF07992"/>
    </source>
</evidence>
<dbReference type="InterPro" id="IPR041854">
    <property type="entry name" value="BFD-like_2Fe2S-bd_dom_sf"/>
</dbReference>
<dbReference type="RefSeq" id="WP_320421508.1">
    <property type="nucleotide sequence ID" value="NZ_JAXCLA010000001.1"/>
</dbReference>
<dbReference type="InterPro" id="IPR023753">
    <property type="entry name" value="FAD/NAD-binding_dom"/>
</dbReference>
<gene>
    <name evidence="3" type="ORF">SNE35_03785</name>
</gene>
<evidence type="ECO:0000256" key="1">
    <source>
        <dbReference type="ARBA" id="ARBA00023002"/>
    </source>
</evidence>
<dbReference type="PIRSF" id="PIRSF037495">
    <property type="entry name" value="Opine_OX_OoxA/HcnB"/>
    <property type="match status" value="1"/>
</dbReference>
<reference evidence="3 4" key="1">
    <citation type="submission" date="2023-11" db="EMBL/GenBank/DDBJ databases">
        <title>Paucibacter sp. nov., isolated from fresh soil in Korea.</title>
        <authorList>
            <person name="Le N.T.T."/>
        </authorList>
    </citation>
    <scope>NUCLEOTIDE SEQUENCE [LARGE SCALE GENOMIC DNA]</scope>
    <source>
        <strain evidence="3 4">R3-3</strain>
    </source>
</reference>
<dbReference type="InterPro" id="IPR017224">
    <property type="entry name" value="Opine_Oxase_asu/HCN_bsu"/>
</dbReference>
<dbReference type="Gene3D" id="1.10.10.1100">
    <property type="entry name" value="BFD-like [2Fe-2S]-binding domain"/>
    <property type="match status" value="1"/>
</dbReference>
<evidence type="ECO:0000313" key="4">
    <source>
        <dbReference type="Proteomes" id="UP001285263"/>
    </source>
</evidence>
<dbReference type="PRINTS" id="PR00368">
    <property type="entry name" value="FADPNR"/>
</dbReference>
<dbReference type="InterPro" id="IPR036188">
    <property type="entry name" value="FAD/NAD-bd_sf"/>
</dbReference>
<comment type="caution">
    <text evidence="3">The sequence shown here is derived from an EMBL/GenBank/DDBJ whole genome shotgun (WGS) entry which is preliminary data.</text>
</comment>
<sequence>MTTHSTDVIVIGGGPAGIAAVCRLLASGQRVTWVDQAARPGGQIWRASLPPAWQPRLDAASGSAALTHLPGHAVIAVESGTTLLLQDQLDPRRPALRVQAPRLLLALGARERFLPFPGWTLPGVHGAGGLQALVKNGWPVAGKRVVLAGSGPLLLAAADTARAAGAKVLLIAEQASRAALSRFALGLPAAKLAQAAALRWRLRGTAYRPDCRVTQAFGDGRLEALQLDDGRRIDCDMLGIGFGLQPNTGLASALGCRIDNTTGAIAIDAQQRTSQPAVWAAGECCGVGGVDKALAEGEIAALQILGEGTPAPLRRRHERALAFAARLSGTFTLRPELLRPPEAGDTIVCRCEDVTIGALRAQPSWRDAKLQTRCGMGACQGRICKPIVRDLFGWHDESPPREPLQPAPLRAFIARD</sequence>
<keyword evidence="4" id="KW-1185">Reference proteome</keyword>
<name>A0ABU5DBI8_9BURK</name>
<accession>A0ABU5DBI8</accession>
<dbReference type="Pfam" id="PF07992">
    <property type="entry name" value="Pyr_redox_2"/>
    <property type="match status" value="1"/>
</dbReference>
<dbReference type="SUPFAM" id="SSF51905">
    <property type="entry name" value="FAD/NAD(P)-binding domain"/>
    <property type="match status" value="1"/>
</dbReference>
<dbReference type="Proteomes" id="UP001285263">
    <property type="component" value="Unassembled WGS sequence"/>
</dbReference>
<protein>
    <submittedName>
        <fullName evidence="3">FAD-dependent oxidoreductase</fullName>
    </submittedName>
</protein>
<dbReference type="PANTHER" id="PTHR42949:SF3">
    <property type="entry name" value="ANAEROBIC GLYCEROL-3-PHOSPHATE DEHYDROGENASE SUBUNIT B"/>
    <property type="match status" value="1"/>
</dbReference>
<keyword evidence="1" id="KW-0560">Oxidoreductase</keyword>
<dbReference type="PANTHER" id="PTHR42949">
    <property type="entry name" value="ANAEROBIC GLYCEROL-3-PHOSPHATE DEHYDROGENASE SUBUNIT B"/>
    <property type="match status" value="1"/>
</dbReference>
<dbReference type="EMBL" id="JAXCLA010000001">
    <property type="protein sequence ID" value="MDY0743608.1"/>
    <property type="molecule type" value="Genomic_DNA"/>
</dbReference>
<evidence type="ECO:0000313" key="3">
    <source>
        <dbReference type="EMBL" id="MDY0743608.1"/>
    </source>
</evidence>
<organism evidence="3 4">
    <name type="scientific">Roseateles agri</name>
    <dbReference type="NCBI Taxonomy" id="3098619"/>
    <lineage>
        <taxon>Bacteria</taxon>
        <taxon>Pseudomonadati</taxon>
        <taxon>Pseudomonadota</taxon>
        <taxon>Betaproteobacteria</taxon>
        <taxon>Burkholderiales</taxon>
        <taxon>Sphaerotilaceae</taxon>
        <taxon>Roseateles</taxon>
    </lineage>
</organism>
<dbReference type="InterPro" id="IPR051691">
    <property type="entry name" value="Metab_Enz_Cyan_OpOx_G3PDH"/>
</dbReference>